<accession>A0ACC0H2E9</accession>
<sequence>MGVAEMTTPRPIVLEKIDEQEGFKLFGTTDSCEPENAVEILEQREQKVLFHESTELGRASNLRKSLDWDTAFFTSAGLLDPEELFIINKGFEKVEADLLPITQEDLCTWRYAHSESTLESDDFSLDSNQSTEVDLFEEIRASIEKSNIMSNICKSVCKSGVGEARKGETHSLKKLDDISRNRVKSTPTSRRQSVYMQGSKRVKEDAEKNGKSKSPKILGRMNMASAGQRKKISLGADHVKMGNKVATLGSRKDFIVSKKSRLGNSCCSTSSTTSLESSSSVSVTTSNDSSASCSPSGSASSLKSSSNSRRKADSRKSRLAASGSTSKTPLKCLLGDKIVLENPGLSTPSLSMSNNSSNDPAKSTRNFKPSGLRMPSPKIGFFDEDAEKNGEANSFPHKSPKILSRMNMASAGQRKKISLGADHVKMENKVATLGCDFILSKKSRLGNSCSTSSTTSLESSSSVSVTTSSASSLKSSSNSRRKADSRKSRLAASGSTSKTPLGCSLGDKIVLEYPGLSTPSLSMSNRSSYESPASSIDGWSSESSSTAHQSSNCLEVSFHTSTSRGACLGNDATQALNFQSFPHDECFDGQESHQTRFPNLCLEVVRGTANDLAKSTRNFKHSGLRMPSPRIGFFDEDKAMLSTVGRDFQFHFGAQSALPNMSGVTNRKRPDKLQTTGILLENGDTKLGSVQNGMINPSLNAICRYAAQNQELDKNSPKMSNTSATPRNLPGKTSKGQIDASPQLCRENCSRSSKVIDGGHNSKKLGLHSSLKAERKRTEGILKNEMGGESKRPMTKEHERASRRPLENDPHSLHDNEKENIPSFEDHVNGSNRCLEVIDLNRGMVIELEGKKGCSHSHLGDNFTANDRGLIYSSSFSKEYLFPRQQVSPNMLSKTGPLSLLTTVEFMPSTRTPLADKNFASM</sequence>
<organism evidence="1 2">
    <name type="scientific">Camellia lanceoleosa</name>
    <dbReference type="NCBI Taxonomy" id="1840588"/>
    <lineage>
        <taxon>Eukaryota</taxon>
        <taxon>Viridiplantae</taxon>
        <taxon>Streptophyta</taxon>
        <taxon>Embryophyta</taxon>
        <taxon>Tracheophyta</taxon>
        <taxon>Spermatophyta</taxon>
        <taxon>Magnoliopsida</taxon>
        <taxon>eudicotyledons</taxon>
        <taxon>Gunneridae</taxon>
        <taxon>Pentapetalae</taxon>
        <taxon>asterids</taxon>
        <taxon>Ericales</taxon>
        <taxon>Theaceae</taxon>
        <taxon>Camellia</taxon>
    </lineage>
</organism>
<keyword evidence="2" id="KW-1185">Reference proteome</keyword>
<proteinExistence type="predicted"/>
<evidence type="ECO:0000313" key="2">
    <source>
        <dbReference type="Proteomes" id="UP001060215"/>
    </source>
</evidence>
<reference evidence="1 2" key="1">
    <citation type="journal article" date="2022" name="Plant J.">
        <title>Chromosome-level genome of Camellia lanceoleosa provides a valuable resource for understanding genome evolution and self-incompatibility.</title>
        <authorList>
            <person name="Gong W."/>
            <person name="Xiao S."/>
            <person name="Wang L."/>
            <person name="Liao Z."/>
            <person name="Chang Y."/>
            <person name="Mo W."/>
            <person name="Hu G."/>
            <person name="Li W."/>
            <person name="Zhao G."/>
            <person name="Zhu H."/>
            <person name="Hu X."/>
            <person name="Ji K."/>
            <person name="Xiang X."/>
            <person name="Song Q."/>
            <person name="Yuan D."/>
            <person name="Jin S."/>
            <person name="Zhang L."/>
        </authorList>
    </citation>
    <scope>NUCLEOTIDE SEQUENCE [LARGE SCALE GENOMIC DNA]</scope>
    <source>
        <strain evidence="1">SQ_2022a</strain>
    </source>
</reference>
<protein>
    <submittedName>
        <fullName evidence="1">Uncharacterized protein</fullName>
    </submittedName>
</protein>
<name>A0ACC0H2E9_9ERIC</name>
<dbReference type="Proteomes" id="UP001060215">
    <property type="component" value="Chromosome 7"/>
</dbReference>
<gene>
    <name evidence="1" type="ORF">LOK49_LG07G00289</name>
</gene>
<comment type="caution">
    <text evidence="1">The sequence shown here is derived from an EMBL/GenBank/DDBJ whole genome shotgun (WGS) entry which is preliminary data.</text>
</comment>
<evidence type="ECO:0000313" key="1">
    <source>
        <dbReference type="EMBL" id="KAI8007330.1"/>
    </source>
</evidence>
<dbReference type="EMBL" id="CM045764">
    <property type="protein sequence ID" value="KAI8007330.1"/>
    <property type="molecule type" value="Genomic_DNA"/>
</dbReference>